<dbReference type="RefSeq" id="WP_149351899.1">
    <property type="nucleotide sequence ID" value="NZ_VTRV01000019.1"/>
</dbReference>
<dbReference type="Pfam" id="PF11159">
    <property type="entry name" value="DUF2939"/>
    <property type="match status" value="1"/>
</dbReference>
<dbReference type="InterPro" id="IPR021330">
    <property type="entry name" value="DUF2939"/>
</dbReference>
<name>A0A5D8Z861_9GAMM</name>
<dbReference type="Proteomes" id="UP000323164">
    <property type="component" value="Unassembled WGS sequence"/>
</dbReference>
<evidence type="ECO:0000313" key="1">
    <source>
        <dbReference type="EMBL" id="TZF91009.1"/>
    </source>
</evidence>
<dbReference type="AlphaFoldDB" id="A0A5D8Z861"/>
<evidence type="ECO:0000313" key="2">
    <source>
        <dbReference type="Proteomes" id="UP000323164"/>
    </source>
</evidence>
<keyword evidence="2" id="KW-1185">Reference proteome</keyword>
<comment type="caution">
    <text evidence="1">The sequence shown here is derived from an EMBL/GenBank/DDBJ whole genome shotgun (WGS) entry which is preliminary data.</text>
</comment>
<dbReference type="OrthoDB" id="5739641at2"/>
<proteinExistence type="predicted"/>
<sequence>MKKLFALVLVVVLALGAYVAAGPFIVVRSISQAVDRGDMRTLQRDIDFELVRGSIKAQLEDYLARRMGDPRTDGRLKALGRQVTSTMTGGVVEALATPAGIGAILEGSSVIRRAMGYPPEHSQAPEARFDPLRGARYHYESASRFTATVQNADGVPVAFVFSRQGLRWRLTDVRLPVDQLIASLTR</sequence>
<organism evidence="1 2">
    <name type="scientific">Cognatilysobacter lacus</name>
    <dbReference type="NCBI Taxonomy" id="1643323"/>
    <lineage>
        <taxon>Bacteria</taxon>
        <taxon>Pseudomonadati</taxon>
        <taxon>Pseudomonadota</taxon>
        <taxon>Gammaproteobacteria</taxon>
        <taxon>Lysobacterales</taxon>
        <taxon>Lysobacteraceae</taxon>
        <taxon>Cognatilysobacter</taxon>
    </lineage>
</organism>
<protein>
    <submittedName>
        <fullName evidence="1">DUF2939 domain-containing protein</fullName>
    </submittedName>
</protein>
<dbReference type="EMBL" id="VTRV01000019">
    <property type="protein sequence ID" value="TZF91009.1"/>
    <property type="molecule type" value="Genomic_DNA"/>
</dbReference>
<reference evidence="1 2" key="1">
    <citation type="submission" date="2019-08" db="EMBL/GenBank/DDBJ databases">
        <title>Draft genome sequence of Lysobacter sp. UKS-15.</title>
        <authorList>
            <person name="Im W.-T."/>
        </authorList>
    </citation>
    <scope>NUCLEOTIDE SEQUENCE [LARGE SCALE GENOMIC DNA]</scope>
    <source>
        <strain evidence="1 2">UKS-15</strain>
    </source>
</reference>
<accession>A0A5D8Z861</accession>
<gene>
    <name evidence="1" type="ORF">FW784_03085</name>
</gene>